<evidence type="ECO:0000313" key="1">
    <source>
        <dbReference type="EMBL" id="HCM31217.1"/>
    </source>
</evidence>
<dbReference type="AlphaFoldDB" id="A0A2T1J2K2"/>
<sequence>MAKSKKQPEVIIHNFVAKHMHEVNRSHVFTDRKKNAKRGYSKHKQGRYSDDYRPSCFSFAA</sequence>
<reference evidence="2 4" key="2">
    <citation type="submission" date="2019-06" db="EMBL/GenBank/DDBJ databases">
        <title>Genome of Acinetobacter radioresistens APH1, a phenol degrading strain.</title>
        <authorList>
            <person name="Liu Y."/>
        </authorList>
    </citation>
    <scope>NUCLEOTIDE SEQUENCE [LARGE SCALE GENOMIC DNA]</scope>
    <source>
        <strain evidence="2 4">APH1</strain>
    </source>
</reference>
<dbReference type="Pfam" id="PF23876">
    <property type="entry name" value="DUF7230"/>
    <property type="match status" value="1"/>
</dbReference>
<dbReference type="InterPro" id="IPR055654">
    <property type="entry name" value="DUF7230"/>
</dbReference>
<name>A0A2T1J2K2_ACIRA</name>
<dbReference type="EMBL" id="VFBM01000005">
    <property type="protein sequence ID" value="TNX92033.1"/>
    <property type="molecule type" value="Genomic_DNA"/>
</dbReference>
<dbReference type="Proteomes" id="UP000314285">
    <property type="component" value="Unassembled WGS sequence"/>
</dbReference>
<dbReference type="RefSeq" id="WP_005023237.1">
    <property type="nucleotide sequence ID" value="NZ_CP027365.1"/>
</dbReference>
<comment type="caution">
    <text evidence="1">The sequence shown here is derived from an EMBL/GenBank/DDBJ whole genome shotgun (WGS) entry which is preliminary data.</text>
</comment>
<evidence type="ECO:0000313" key="4">
    <source>
        <dbReference type="Proteomes" id="UP000314285"/>
    </source>
</evidence>
<evidence type="ECO:0000313" key="3">
    <source>
        <dbReference type="Proteomes" id="UP000262257"/>
    </source>
</evidence>
<proteinExistence type="predicted"/>
<gene>
    <name evidence="1" type="ORF">DIC32_06220</name>
    <name evidence="2" type="ORF">FHY67_07675</name>
</gene>
<dbReference type="EMBL" id="DPXL01000081">
    <property type="protein sequence ID" value="HCM31217.1"/>
    <property type="molecule type" value="Genomic_DNA"/>
</dbReference>
<protein>
    <submittedName>
        <fullName evidence="1">Uncharacterized protein</fullName>
    </submittedName>
</protein>
<reference evidence="1 3" key="1">
    <citation type="journal article" date="2018" name="Nat. Biotechnol.">
        <title>A standardized bacterial taxonomy based on genome phylogeny substantially revises the tree of life.</title>
        <authorList>
            <person name="Parks D.H."/>
            <person name="Chuvochina M."/>
            <person name="Waite D.W."/>
            <person name="Rinke C."/>
            <person name="Skarshewski A."/>
            <person name="Chaumeil P.A."/>
            <person name="Hugenholtz P."/>
        </authorList>
    </citation>
    <scope>NUCLEOTIDE SEQUENCE [LARGE SCALE GENOMIC DNA]</scope>
    <source>
        <strain evidence="1">UBA10045</strain>
    </source>
</reference>
<accession>A0A2T1J2K2</accession>
<organism evidence="1 3">
    <name type="scientific">Acinetobacter radioresistens</name>
    <dbReference type="NCBI Taxonomy" id="40216"/>
    <lineage>
        <taxon>Bacteria</taxon>
        <taxon>Pseudomonadati</taxon>
        <taxon>Pseudomonadota</taxon>
        <taxon>Gammaproteobacteria</taxon>
        <taxon>Moraxellales</taxon>
        <taxon>Moraxellaceae</taxon>
        <taxon>Acinetobacter</taxon>
    </lineage>
</organism>
<evidence type="ECO:0000313" key="2">
    <source>
        <dbReference type="EMBL" id="TNX92033.1"/>
    </source>
</evidence>
<dbReference type="Proteomes" id="UP000262257">
    <property type="component" value="Unassembled WGS sequence"/>
</dbReference>